<dbReference type="Proteomes" id="UP001500064">
    <property type="component" value="Unassembled WGS sequence"/>
</dbReference>
<name>A0ABP4QW29_9ACTN</name>
<dbReference type="RefSeq" id="WP_346103213.1">
    <property type="nucleotide sequence ID" value="NZ_BAAAMU010000010.1"/>
</dbReference>
<comment type="caution">
    <text evidence="1">The sequence shown here is derived from an EMBL/GenBank/DDBJ whole genome shotgun (WGS) entry which is preliminary data.</text>
</comment>
<proteinExistence type="predicted"/>
<evidence type="ECO:0008006" key="3">
    <source>
        <dbReference type="Google" id="ProtNLM"/>
    </source>
</evidence>
<keyword evidence="2" id="KW-1185">Reference proteome</keyword>
<organism evidence="1 2">
    <name type="scientific">Nonomuraea maheshkhaliensis</name>
    <dbReference type="NCBI Taxonomy" id="419590"/>
    <lineage>
        <taxon>Bacteria</taxon>
        <taxon>Bacillati</taxon>
        <taxon>Actinomycetota</taxon>
        <taxon>Actinomycetes</taxon>
        <taxon>Streptosporangiales</taxon>
        <taxon>Streptosporangiaceae</taxon>
        <taxon>Nonomuraea</taxon>
    </lineage>
</organism>
<evidence type="ECO:0000313" key="1">
    <source>
        <dbReference type="EMBL" id="GAA1622644.1"/>
    </source>
</evidence>
<gene>
    <name evidence="1" type="ORF">GCM10009733_019100</name>
</gene>
<reference evidence="2" key="1">
    <citation type="journal article" date="2019" name="Int. J. Syst. Evol. Microbiol.">
        <title>The Global Catalogue of Microorganisms (GCM) 10K type strain sequencing project: providing services to taxonomists for standard genome sequencing and annotation.</title>
        <authorList>
            <consortium name="The Broad Institute Genomics Platform"/>
            <consortium name="The Broad Institute Genome Sequencing Center for Infectious Disease"/>
            <person name="Wu L."/>
            <person name="Ma J."/>
        </authorList>
    </citation>
    <scope>NUCLEOTIDE SEQUENCE [LARGE SCALE GENOMIC DNA]</scope>
    <source>
        <strain evidence="2">JCM 13929</strain>
    </source>
</reference>
<evidence type="ECO:0000313" key="2">
    <source>
        <dbReference type="Proteomes" id="UP001500064"/>
    </source>
</evidence>
<sequence length="475" mass="54211">MYVIYRSWNQGILGKSVRHVAEPTVLDWVRNVWSDACAQDPYDWLTRELGTTAYGLDRLFSEGGPAPQTMQELRTLARTRLPESYQCNVDEHSVRVLANGLDYDVAYYLVDDAAVAANLERWSFAVHDGPLPEAAGPPLSTTAFTAPLQVTDLTDHPPSGEGTVYAVLLTCKAKHDSIGWNPTHALPGVRLPQFGVALRDLDTSTDEWPLELEVLRALVAPDEDGIAAALERCNRWPEYRWLSGEQPHPPRSHIEALRLLDTIPPERERHRERTVIQVGEHVAQMFIHDGYDDFEQWFLFDDRWTGTHPDLAASLIWFAYHWDPLCSRRHMYLTPCSDNRIRYVAVVGEDGQVQVREAEFQDEPRVWDLRRWSYEKRPSGGVTAGEVLGTVEIQFQQPSLDLCKFTDFRITRTRHGQAVAAMLARRIRHDLQDAGITRATGWLPEEYLYPHSRRFLRTLGEIHEPADGPSVLFIQ</sequence>
<dbReference type="EMBL" id="BAAAMU010000010">
    <property type="protein sequence ID" value="GAA1622644.1"/>
    <property type="molecule type" value="Genomic_DNA"/>
</dbReference>
<protein>
    <recommendedName>
        <fullName evidence="3">GNAT family N-acetyltransferase</fullName>
    </recommendedName>
</protein>
<accession>A0ABP4QW29</accession>